<dbReference type="EMBL" id="CAJNON010000021">
    <property type="protein sequence ID" value="CAF0797424.1"/>
    <property type="molecule type" value="Genomic_DNA"/>
</dbReference>
<dbReference type="InterPro" id="IPR011042">
    <property type="entry name" value="6-blade_b-propeller_TolB-like"/>
</dbReference>
<accession>A0A813SCL1</accession>
<dbReference type="Proteomes" id="UP000663891">
    <property type="component" value="Unassembled WGS sequence"/>
</dbReference>
<dbReference type="Proteomes" id="UP000663881">
    <property type="component" value="Unassembled WGS sequence"/>
</dbReference>
<evidence type="ECO:0000313" key="4">
    <source>
        <dbReference type="Proteomes" id="UP000663891"/>
    </source>
</evidence>
<reference evidence="2" key="1">
    <citation type="submission" date="2021-02" db="EMBL/GenBank/DDBJ databases">
        <authorList>
            <person name="Nowell W R."/>
        </authorList>
    </citation>
    <scope>NUCLEOTIDE SEQUENCE</scope>
</reference>
<dbReference type="Gene3D" id="2.120.10.30">
    <property type="entry name" value="TolB, C-terminal domain"/>
    <property type="match status" value="1"/>
</dbReference>
<dbReference type="AlphaFoldDB" id="A0A813SCL1"/>
<name>A0A813SCL1_9BILA</name>
<dbReference type="OrthoDB" id="10025180at2759"/>
<evidence type="ECO:0008006" key="5">
    <source>
        <dbReference type="Google" id="ProtNLM"/>
    </source>
</evidence>
<sequence length="377" mass="42969">MLVNILFNLLLFIVIVNSIKIPFINNTILKPTFSSDSIIIQNHTCKQCLCMLKSSYIALNCFPNNTCQFFYTFPNTYQIQTVPTARLYFPKRIYPNASQCCMPDTSTLLNKLNTAIPTYASVPSPRCLILDNHGYLVTVSQTNNSLVRFYSTNLTIVSQLPSPNFPDSPTNLAFYNDAYYVGFEYFILVIDSNNFTLLHNITTSSLSGTRDMIFLNNGQMMVVASTDNAFLLFFNRSNIVSTNYTFVYQQSVSYTNPHGLWYINDTSFYVTSWGNNAIYSYSAKKNSTLWTEKLLLNAESIAPSPYGSHLTIDECKRYWFSLGTYDVLIFDSSGLFLGNITQTNYTVFHAIIANNYVVYLSDNQFNRIIRIDPNIQC</sequence>
<evidence type="ECO:0000256" key="1">
    <source>
        <dbReference type="SAM" id="SignalP"/>
    </source>
</evidence>
<organism evidence="2 4">
    <name type="scientific">Adineta steineri</name>
    <dbReference type="NCBI Taxonomy" id="433720"/>
    <lineage>
        <taxon>Eukaryota</taxon>
        <taxon>Metazoa</taxon>
        <taxon>Spiralia</taxon>
        <taxon>Gnathifera</taxon>
        <taxon>Rotifera</taxon>
        <taxon>Eurotatoria</taxon>
        <taxon>Bdelloidea</taxon>
        <taxon>Adinetida</taxon>
        <taxon>Adinetidae</taxon>
        <taxon>Adineta</taxon>
    </lineage>
</organism>
<proteinExistence type="predicted"/>
<protein>
    <recommendedName>
        <fullName evidence="5">Transmembrane protein</fullName>
    </recommendedName>
</protein>
<evidence type="ECO:0000313" key="2">
    <source>
        <dbReference type="EMBL" id="CAF0797424.1"/>
    </source>
</evidence>
<dbReference type="SUPFAM" id="SSF101898">
    <property type="entry name" value="NHL repeat"/>
    <property type="match status" value="1"/>
</dbReference>
<evidence type="ECO:0000313" key="3">
    <source>
        <dbReference type="EMBL" id="CAF3951838.1"/>
    </source>
</evidence>
<keyword evidence="1" id="KW-0732">Signal</keyword>
<feature type="signal peptide" evidence="1">
    <location>
        <begin position="1"/>
        <end position="18"/>
    </location>
</feature>
<gene>
    <name evidence="3" type="ORF">OKA104_LOCUS27006</name>
    <name evidence="2" type="ORF">VCS650_LOCUS3826</name>
</gene>
<feature type="chain" id="PRO_5035597686" description="Transmembrane protein" evidence="1">
    <location>
        <begin position="19"/>
        <end position="377"/>
    </location>
</feature>
<comment type="caution">
    <text evidence="2">The sequence shown here is derived from an EMBL/GenBank/DDBJ whole genome shotgun (WGS) entry which is preliminary data.</text>
</comment>
<dbReference type="EMBL" id="CAJOAY010002430">
    <property type="protein sequence ID" value="CAF3951838.1"/>
    <property type="molecule type" value="Genomic_DNA"/>
</dbReference>